<dbReference type="PROSITE" id="PS00036">
    <property type="entry name" value="BZIP_BASIC"/>
    <property type="match status" value="1"/>
</dbReference>
<gene>
    <name evidence="4" type="ORF">BOTBODRAFT_37928</name>
</gene>
<feature type="region of interest" description="Disordered" evidence="2">
    <location>
        <begin position="414"/>
        <end position="450"/>
    </location>
</feature>
<dbReference type="InterPro" id="IPR004827">
    <property type="entry name" value="bZIP"/>
</dbReference>
<name>A0A067LYJ8_BOTB1</name>
<evidence type="ECO:0000313" key="4">
    <source>
        <dbReference type="EMBL" id="KDQ08488.1"/>
    </source>
</evidence>
<reference evidence="5" key="1">
    <citation type="journal article" date="2014" name="Proc. Natl. Acad. Sci. U.S.A.">
        <title>Extensive sampling of basidiomycete genomes demonstrates inadequacy of the white-rot/brown-rot paradigm for wood decay fungi.</title>
        <authorList>
            <person name="Riley R."/>
            <person name="Salamov A.A."/>
            <person name="Brown D.W."/>
            <person name="Nagy L.G."/>
            <person name="Floudas D."/>
            <person name="Held B.W."/>
            <person name="Levasseur A."/>
            <person name="Lombard V."/>
            <person name="Morin E."/>
            <person name="Otillar R."/>
            <person name="Lindquist E.A."/>
            <person name="Sun H."/>
            <person name="LaButti K.M."/>
            <person name="Schmutz J."/>
            <person name="Jabbour D."/>
            <person name="Luo H."/>
            <person name="Baker S.E."/>
            <person name="Pisabarro A.G."/>
            <person name="Walton J.D."/>
            <person name="Blanchette R.A."/>
            <person name="Henrissat B."/>
            <person name="Martin F."/>
            <person name="Cullen D."/>
            <person name="Hibbett D.S."/>
            <person name="Grigoriev I.V."/>
        </authorList>
    </citation>
    <scope>NUCLEOTIDE SEQUENCE [LARGE SCALE GENOMIC DNA]</scope>
    <source>
        <strain evidence="5">FD-172 SS1</strain>
    </source>
</reference>
<dbReference type="InParanoid" id="A0A067LYJ8"/>
<sequence length="510" mass="55057">MHQEDSDHQAQDNPDRPLSPKTSATLKRKKNADAQAAFRVRRANYISNLEETVTGLEVIVRQLQDACRSARDEANQLRMENNRLLANMESLRQREAHWRSLCSPAASMPHPDAPDLFYRQQMGSSDSLGQNMGHPDDVQMQVLPLPDHPNPLQPLSLGMTSLPDLMSQFGSGGPSSASPFESPLGVSPSMSHQGFHTSRARVRDGRVSGPTPHRREGGEVDYSPFDSFTMYARGEAGRDFDWAPESLGGPSAEGQFQSPSMQQQFASRGRPEIRQGGFSAEFNSHASRDSSSDASARAIHIPDLDNDRSFPGSRSLSPSSDVSAAVSATSSSFDSTMADLSLFGPSTMFGAHANLSQPDMRNLNNVPLPSFAASDGETIHMDDGSGLSRNQTIKAPHQRTHSNPEAPIFDTRLAPSDASFAGPSSSGRKLSVPDAYMDQGSPAPNSPPLSNTLAVIKAQSFGTLRKSRGKTKPSRSENAVKVAMEVLNARGLGLGLGLDNKRRKRADGEP</sequence>
<feature type="region of interest" description="Disordered" evidence="2">
    <location>
        <begin position="1"/>
        <end position="32"/>
    </location>
</feature>
<feature type="region of interest" description="Disordered" evidence="2">
    <location>
        <begin position="112"/>
        <end position="136"/>
    </location>
</feature>
<dbReference type="HOGENOM" id="CLU_633357_0_0_1"/>
<dbReference type="SUPFAM" id="SSF57959">
    <property type="entry name" value="Leucine zipper domain"/>
    <property type="match status" value="1"/>
</dbReference>
<dbReference type="EMBL" id="KL198090">
    <property type="protein sequence ID" value="KDQ08488.1"/>
    <property type="molecule type" value="Genomic_DNA"/>
</dbReference>
<evidence type="ECO:0000313" key="5">
    <source>
        <dbReference type="Proteomes" id="UP000027195"/>
    </source>
</evidence>
<evidence type="ECO:0000256" key="2">
    <source>
        <dbReference type="SAM" id="MobiDB-lite"/>
    </source>
</evidence>
<accession>A0A067LYJ8</accession>
<dbReference type="Proteomes" id="UP000027195">
    <property type="component" value="Unassembled WGS sequence"/>
</dbReference>
<dbReference type="CDD" id="cd14688">
    <property type="entry name" value="bZIP_YAP"/>
    <property type="match status" value="1"/>
</dbReference>
<dbReference type="GO" id="GO:0003700">
    <property type="term" value="F:DNA-binding transcription factor activity"/>
    <property type="evidence" value="ECO:0007669"/>
    <property type="project" value="InterPro"/>
</dbReference>
<feature type="region of interest" description="Disordered" evidence="2">
    <location>
        <begin position="239"/>
        <end position="270"/>
    </location>
</feature>
<feature type="region of interest" description="Disordered" evidence="2">
    <location>
        <begin position="170"/>
        <end position="222"/>
    </location>
</feature>
<feature type="compositionally biased region" description="Polar residues" evidence="2">
    <location>
        <begin position="254"/>
        <end position="266"/>
    </location>
</feature>
<feature type="coiled-coil region" evidence="1">
    <location>
        <begin position="46"/>
        <end position="94"/>
    </location>
</feature>
<feature type="compositionally biased region" description="Polar residues" evidence="2">
    <location>
        <begin position="121"/>
        <end position="130"/>
    </location>
</feature>
<feature type="domain" description="BZIP" evidence="3">
    <location>
        <begin position="27"/>
        <end position="41"/>
    </location>
</feature>
<feature type="compositionally biased region" description="Low complexity" evidence="2">
    <location>
        <begin position="174"/>
        <end position="183"/>
    </location>
</feature>
<dbReference type="AlphaFoldDB" id="A0A067LYJ8"/>
<proteinExistence type="predicted"/>
<evidence type="ECO:0000259" key="3">
    <source>
        <dbReference type="PROSITE" id="PS00036"/>
    </source>
</evidence>
<dbReference type="Gene3D" id="1.20.5.170">
    <property type="match status" value="1"/>
</dbReference>
<dbReference type="STRING" id="930990.A0A067LYJ8"/>
<keyword evidence="1" id="KW-0175">Coiled coil</keyword>
<organism evidence="4 5">
    <name type="scientific">Botryobasidium botryosum (strain FD-172 SS1)</name>
    <dbReference type="NCBI Taxonomy" id="930990"/>
    <lineage>
        <taxon>Eukaryota</taxon>
        <taxon>Fungi</taxon>
        <taxon>Dikarya</taxon>
        <taxon>Basidiomycota</taxon>
        <taxon>Agaricomycotina</taxon>
        <taxon>Agaricomycetes</taxon>
        <taxon>Cantharellales</taxon>
        <taxon>Botryobasidiaceae</taxon>
        <taxon>Botryobasidium</taxon>
    </lineage>
</organism>
<dbReference type="InterPro" id="IPR046347">
    <property type="entry name" value="bZIP_sf"/>
</dbReference>
<protein>
    <recommendedName>
        <fullName evidence="3">BZIP domain-containing protein</fullName>
    </recommendedName>
</protein>
<keyword evidence="5" id="KW-1185">Reference proteome</keyword>
<feature type="compositionally biased region" description="Basic and acidic residues" evidence="2">
    <location>
        <begin position="1"/>
        <end position="15"/>
    </location>
</feature>
<evidence type="ECO:0000256" key="1">
    <source>
        <dbReference type="SAM" id="Coils"/>
    </source>
</evidence>
<dbReference type="OrthoDB" id="2285533at2759"/>